<dbReference type="Pfam" id="PF01520">
    <property type="entry name" value="Amidase_3"/>
    <property type="match status" value="1"/>
</dbReference>
<feature type="signal peptide" evidence="4">
    <location>
        <begin position="1"/>
        <end position="21"/>
    </location>
</feature>
<keyword evidence="4" id="KW-0732">Signal</keyword>
<dbReference type="EC" id="3.5.1.28" evidence="2"/>
<gene>
    <name evidence="6" type="primary">amiA</name>
    <name evidence="6" type="ORF">CAV_1295</name>
</gene>
<dbReference type="PANTHER" id="PTHR30404:SF0">
    <property type="entry name" value="N-ACETYLMURAMOYL-L-ALANINE AMIDASE AMIC"/>
    <property type="match status" value="1"/>
</dbReference>
<protein>
    <recommendedName>
        <fullName evidence="2">N-acetylmuramoyl-L-alanine amidase</fullName>
        <ecNumber evidence="2">3.5.1.28</ecNumber>
    </recommendedName>
</protein>
<proteinExistence type="predicted"/>
<evidence type="ECO:0000313" key="6">
    <source>
        <dbReference type="EMBL" id="ASQ30920.1"/>
    </source>
</evidence>
<dbReference type="InterPro" id="IPR002508">
    <property type="entry name" value="MurNAc-LAA_cat"/>
</dbReference>
<dbReference type="AlphaFoldDB" id="A0A222MYX2"/>
<comment type="catalytic activity">
    <reaction evidence="1">
        <text>Hydrolyzes the link between N-acetylmuramoyl residues and L-amino acid residues in certain cell-wall glycopeptides.</text>
        <dbReference type="EC" id="3.5.1.28"/>
    </reaction>
</comment>
<dbReference type="KEGG" id="cavi:CAV_1295"/>
<dbReference type="CDD" id="cd02696">
    <property type="entry name" value="MurNAc-LAA"/>
    <property type="match status" value="1"/>
</dbReference>
<dbReference type="GO" id="GO:0009253">
    <property type="term" value="P:peptidoglycan catabolic process"/>
    <property type="evidence" value="ECO:0007669"/>
    <property type="project" value="InterPro"/>
</dbReference>
<feature type="chain" id="PRO_5013370394" description="N-acetylmuramoyl-L-alanine amidase" evidence="4">
    <location>
        <begin position="22"/>
        <end position="497"/>
    </location>
</feature>
<sequence length="497" mass="56653">MAKILKFTIFFALFFTSFANSNNLFVLDSKKLKDGVELRLSDDLSEKELKISELKEKDNYRKIIDFKASLDGGRKNYDFYDVKISIAQFNPQTTRIVLSSKDELKSEINIKQKSLEFSFDSLKTKAQKKEKPTQTNNQIYILKSLKEDKGIRLILSDEISKKDIDDYLMKDKDVYRLVLNFKAVLEGSRKNFTFDKNNNISLTQYTPKIARIVLNSNKKIEADIQIEGKELFIGFDKLNLNTNSAKSAKTNTKTTIAKEEKETKKQVITGNKIVVIDPGHGGKDGGAIGDNGKLLEKNIVLSLSLKIGQELKKRGYKVYYTRTKDRFINLRDRTKIANEKRASMFISIHANASPNKKRASSMQGIETFFLSPARSERSKEVAEKENKSDLEEANYFSKQNFLHSLSREKIIASNRLAIDIQKYTLSSVRKRYKVEDGGVREAPFWVLVGAQDMPAVLVEIGYITHPSEGKRLATKAYQDLVAEGIANGIQNYFYNNQ</sequence>
<keyword evidence="7" id="KW-1185">Reference proteome</keyword>
<reference evidence="6 7" key="1">
    <citation type="submission" date="2017-07" db="EMBL/GenBank/DDBJ databases">
        <title>Analysis of two Campylobacter avium genomes and identification of a novel hippuricase gene.</title>
        <authorList>
            <person name="Miller W.G."/>
            <person name="Chapman M.H."/>
            <person name="Yee E."/>
            <person name="Revez J."/>
            <person name="Bono J.L."/>
            <person name="Rossi M."/>
        </authorList>
    </citation>
    <scope>NUCLEOTIDE SEQUENCE [LARGE SCALE GENOMIC DNA]</scope>
    <source>
        <strain evidence="6 7">LMG 24591</strain>
    </source>
</reference>
<keyword evidence="3 6" id="KW-0378">Hydrolase</keyword>
<organism evidence="6 7">
    <name type="scientific">Campylobacter avium LMG 24591</name>
    <dbReference type="NCBI Taxonomy" id="522484"/>
    <lineage>
        <taxon>Bacteria</taxon>
        <taxon>Pseudomonadati</taxon>
        <taxon>Campylobacterota</taxon>
        <taxon>Epsilonproteobacteria</taxon>
        <taxon>Campylobacterales</taxon>
        <taxon>Campylobacteraceae</taxon>
        <taxon>Campylobacter</taxon>
    </lineage>
</organism>
<evidence type="ECO:0000313" key="7">
    <source>
        <dbReference type="Proteomes" id="UP000201169"/>
    </source>
</evidence>
<evidence type="ECO:0000259" key="5">
    <source>
        <dbReference type="SMART" id="SM00646"/>
    </source>
</evidence>
<evidence type="ECO:0000256" key="3">
    <source>
        <dbReference type="ARBA" id="ARBA00022801"/>
    </source>
</evidence>
<feature type="domain" description="MurNAc-LAA" evidence="5">
    <location>
        <begin position="334"/>
        <end position="490"/>
    </location>
</feature>
<dbReference type="InterPro" id="IPR050695">
    <property type="entry name" value="N-acetylmuramoyl_amidase_3"/>
</dbReference>
<dbReference type="Proteomes" id="UP000201169">
    <property type="component" value="Chromosome"/>
</dbReference>
<evidence type="ECO:0000256" key="2">
    <source>
        <dbReference type="ARBA" id="ARBA00011901"/>
    </source>
</evidence>
<dbReference type="SUPFAM" id="SSF53187">
    <property type="entry name" value="Zn-dependent exopeptidases"/>
    <property type="match status" value="1"/>
</dbReference>
<evidence type="ECO:0000256" key="1">
    <source>
        <dbReference type="ARBA" id="ARBA00001561"/>
    </source>
</evidence>
<dbReference type="PANTHER" id="PTHR30404">
    <property type="entry name" value="N-ACETYLMURAMOYL-L-ALANINE AMIDASE"/>
    <property type="match status" value="1"/>
</dbReference>
<dbReference type="EMBL" id="CP022347">
    <property type="protein sequence ID" value="ASQ30920.1"/>
    <property type="molecule type" value="Genomic_DNA"/>
</dbReference>
<dbReference type="OrthoDB" id="9806267at2"/>
<name>A0A222MYX2_9BACT</name>
<dbReference type="GO" id="GO:0030288">
    <property type="term" value="C:outer membrane-bounded periplasmic space"/>
    <property type="evidence" value="ECO:0007669"/>
    <property type="project" value="TreeGrafter"/>
</dbReference>
<dbReference type="GO" id="GO:0008745">
    <property type="term" value="F:N-acetylmuramoyl-L-alanine amidase activity"/>
    <property type="evidence" value="ECO:0007669"/>
    <property type="project" value="UniProtKB-EC"/>
</dbReference>
<dbReference type="FunFam" id="3.40.630.40:FF:000005">
    <property type="entry name" value="N-acetylmuramoyl-L-alanine amidase (AmiA)"/>
    <property type="match status" value="1"/>
</dbReference>
<dbReference type="Gene3D" id="3.40.630.40">
    <property type="entry name" value="Zn-dependent exopeptidases"/>
    <property type="match status" value="1"/>
</dbReference>
<evidence type="ECO:0000256" key="4">
    <source>
        <dbReference type="SAM" id="SignalP"/>
    </source>
</evidence>
<accession>A0A222MYX2</accession>
<dbReference type="SMART" id="SM00646">
    <property type="entry name" value="Ami_3"/>
    <property type="match status" value="1"/>
</dbReference>